<comment type="domain">
    <text evidence="6">Contains a C-terminal catalytic domain, and an N-terminal region which modulates catalytic activity.</text>
</comment>
<dbReference type="InterPro" id="IPR011006">
    <property type="entry name" value="CheY-like_superfamily"/>
</dbReference>
<dbReference type="SMART" id="SM00448">
    <property type="entry name" value="REC"/>
    <property type="match status" value="1"/>
</dbReference>
<comment type="catalytic activity">
    <reaction evidence="5 6">
        <text>[protein]-L-glutamate 5-O-methyl ester + H2O = L-glutamyl-[protein] + methanol + H(+)</text>
        <dbReference type="Rhea" id="RHEA:23236"/>
        <dbReference type="Rhea" id="RHEA-COMP:10208"/>
        <dbReference type="Rhea" id="RHEA-COMP:10311"/>
        <dbReference type="ChEBI" id="CHEBI:15377"/>
        <dbReference type="ChEBI" id="CHEBI:15378"/>
        <dbReference type="ChEBI" id="CHEBI:17790"/>
        <dbReference type="ChEBI" id="CHEBI:29973"/>
        <dbReference type="ChEBI" id="CHEBI:82795"/>
        <dbReference type="EC" id="3.1.1.61"/>
    </reaction>
</comment>
<evidence type="ECO:0000256" key="4">
    <source>
        <dbReference type="ARBA" id="ARBA00024867"/>
    </source>
</evidence>
<dbReference type="GeneID" id="63974824"/>
<evidence type="ECO:0000256" key="1">
    <source>
        <dbReference type="ARBA" id="ARBA00022490"/>
    </source>
</evidence>
<dbReference type="NCBIfam" id="NF001965">
    <property type="entry name" value="PRK00742.1"/>
    <property type="match status" value="1"/>
</dbReference>
<dbReference type="HOGENOM" id="CLU_000445_51_0_9"/>
<proteinExistence type="inferred from homology"/>
<evidence type="ECO:0000256" key="8">
    <source>
        <dbReference type="PROSITE-ProRule" id="PRU00169"/>
    </source>
</evidence>
<dbReference type="SUPFAM" id="SSF52172">
    <property type="entry name" value="CheY-like"/>
    <property type="match status" value="1"/>
</dbReference>
<comment type="catalytic activity">
    <reaction evidence="6">
        <text>L-glutaminyl-[protein] + H2O = L-glutamyl-[protein] + NH4(+)</text>
        <dbReference type="Rhea" id="RHEA:16441"/>
        <dbReference type="Rhea" id="RHEA-COMP:10207"/>
        <dbReference type="Rhea" id="RHEA-COMP:10208"/>
        <dbReference type="ChEBI" id="CHEBI:15377"/>
        <dbReference type="ChEBI" id="CHEBI:28938"/>
        <dbReference type="ChEBI" id="CHEBI:29973"/>
        <dbReference type="ChEBI" id="CHEBI:30011"/>
        <dbReference type="EC" id="3.5.1.44"/>
    </reaction>
</comment>
<feature type="active site" evidence="6 7">
    <location>
        <position position="166"/>
    </location>
</feature>
<feature type="active site" evidence="6 7">
    <location>
        <position position="192"/>
    </location>
</feature>
<gene>
    <name evidence="6" type="primary">cheB</name>
    <name evidence="11" type="ORF">HMPREF9460_02237</name>
</gene>
<dbReference type="EMBL" id="ADLO01000064">
    <property type="protein sequence ID" value="KGF55119.1"/>
    <property type="molecule type" value="Genomic_DNA"/>
</dbReference>
<keyword evidence="3 6" id="KW-0378">Hydrolase</keyword>
<evidence type="ECO:0000256" key="5">
    <source>
        <dbReference type="ARBA" id="ARBA00048267"/>
    </source>
</evidence>
<evidence type="ECO:0000259" key="9">
    <source>
        <dbReference type="PROSITE" id="PS50110"/>
    </source>
</evidence>
<dbReference type="SUPFAM" id="SSF52738">
    <property type="entry name" value="Methylesterase CheB, C-terminal domain"/>
    <property type="match status" value="1"/>
</dbReference>
<dbReference type="eggNOG" id="COG2201">
    <property type="taxonomic scope" value="Bacteria"/>
</dbReference>
<evidence type="ECO:0000313" key="12">
    <source>
        <dbReference type="Proteomes" id="UP000029585"/>
    </source>
</evidence>
<dbReference type="GO" id="GO:0050568">
    <property type="term" value="F:protein-glutamine glutaminase activity"/>
    <property type="evidence" value="ECO:0007669"/>
    <property type="project" value="UniProtKB-UniRule"/>
</dbReference>
<dbReference type="PROSITE" id="PS50110">
    <property type="entry name" value="RESPONSE_REGULATORY"/>
    <property type="match status" value="1"/>
</dbReference>
<dbReference type="EC" id="3.1.1.61" evidence="6"/>
<keyword evidence="1 6" id="KW-0963">Cytoplasm</keyword>
<evidence type="ECO:0000256" key="2">
    <source>
        <dbReference type="ARBA" id="ARBA00022500"/>
    </source>
</evidence>
<evidence type="ECO:0000313" key="11">
    <source>
        <dbReference type="EMBL" id="KGF55119.1"/>
    </source>
</evidence>
<dbReference type="InterPro" id="IPR001789">
    <property type="entry name" value="Sig_transdc_resp-reg_receiver"/>
</dbReference>
<evidence type="ECO:0000259" key="10">
    <source>
        <dbReference type="PROSITE" id="PS50122"/>
    </source>
</evidence>
<dbReference type="PANTHER" id="PTHR42872">
    <property type="entry name" value="PROTEIN-GLUTAMATE METHYLESTERASE/PROTEIN-GLUTAMINE GLUTAMINASE"/>
    <property type="match status" value="1"/>
</dbReference>
<feature type="domain" description="Response regulatory" evidence="9">
    <location>
        <begin position="9"/>
        <end position="122"/>
    </location>
</feature>
<dbReference type="GO" id="GO:0005737">
    <property type="term" value="C:cytoplasm"/>
    <property type="evidence" value="ECO:0007669"/>
    <property type="project" value="UniProtKB-SubCell"/>
</dbReference>
<organism evidence="11 12">
    <name type="scientific">Flavonifractor plautii 1_3_50AFAA</name>
    <dbReference type="NCBI Taxonomy" id="742738"/>
    <lineage>
        <taxon>Bacteria</taxon>
        <taxon>Bacillati</taxon>
        <taxon>Bacillota</taxon>
        <taxon>Clostridia</taxon>
        <taxon>Eubacteriales</taxon>
        <taxon>Oscillospiraceae</taxon>
        <taxon>Flavonifractor</taxon>
    </lineage>
</organism>
<keyword evidence="2 6" id="KW-0145">Chemotaxis</keyword>
<dbReference type="GO" id="GO:0008984">
    <property type="term" value="F:protein-glutamate methylesterase activity"/>
    <property type="evidence" value="ECO:0007669"/>
    <property type="project" value="UniProtKB-UniRule"/>
</dbReference>
<dbReference type="AlphaFoldDB" id="A0A096DC71"/>
<dbReference type="GO" id="GO:0000156">
    <property type="term" value="F:phosphorelay response regulator activity"/>
    <property type="evidence" value="ECO:0007669"/>
    <property type="project" value="InterPro"/>
</dbReference>
<dbReference type="CDD" id="cd16432">
    <property type="entry name" value="CheB_Rec"/>
    <property type="match status" value="1"/>
</dbReference>
<dbReference type="Pfam" id="PF01339">
    <property type="entry name" value="CheB_methylest"/>
    <property type="match status" value="1"/>
</dbReference>
<comment type="function">
    <text evidence="4">May play the central regulatory role in sporulation. It may be an element of the effector pathway responsible for the activation of sporulation genes in response to nutritional stress. Spo0A may act in concert with spo0H (a sigma factor) to control the expression of some genes that are critical to the sporulation process.</text>
</comment>
<comment type="similarity">
    <text evidence="6">Belongs to the CheB family.</text>
</comment>
<dbReference type="PATRIC" id="fig|742738.3.peg.2298"/>
<dbReference type="Gene3D" id="3.40.50.2300">
    <property type="match status" value="1"/>
</dbReference>
<accession>A0A096DC71</accession>
<dbReference type="Proteomes" id="UP000029585">
    <property type="component" value="Unassembled WGS sequence"/>
</dbReference>
<dbReference type="InterPro" id="IPR000673">
    <property type="entry name" value="Sig_transdc_resp-reg_Me-estase"/>
</dbReference>
<protein>
    <recommendedName>
        <fullName evidence="6">Protein-glutamate methylesterase/protein-glutamine glutaminase</fullName>
        <ecNumber evidence="6">3.1.1.61</ecNumber>
        <ecNumber evidence="6">3.5.1.44</ecNumber>
    </recommendedName>
</protein>
<keyword evidence="6 8" id="KW-0597">Phosphoprotein</keyword>
<reference evidence="11 12" key="1">
    <citation type="submission" date="2011-08" db="EMBL/GenBank/DDBJ databases">
        <title>The Genome Sequence of Clostridium orbiscindens 1_3_50AFAA.</title>
        <authorList>
            <consortium name="The Broad Institute Genome Sequencing Platform"/>
            <person name="Earl A."/>
            <person name="Ward D."/>
            <person name="Feldgarden M."/>
            <person name="Gevers D."/>
            <person name="Daigneault M."/>
            <person name="Strauss J."/>
            <person name="Allen-Vercoe E."/>
            <person name="Young S.K."/>
            <person name="Zeng Q."/>
            <person name="Gargeya S."/>
            <person name="Fitzgerald M."/>
            <person name="Haas B."/>
            <person name="Abouelleil A."/>
            <person name="Alvarado L."/>
            <person name="Arachchi H.M."/>
            <person name="Berlin A."/>
            <person name="Brown A."/>
            <person name="Chapman S.B."/>
            <person name="Chen Z."/>
            <person name="Dunbar C."/>
            <person name="Freedman E."/>
            <person name="Gearin G."/>
            <person name="Gellesch M."/>
            <person name="Goldberg J."/>
            <person name="Griggs A."/>
            <person name="Gujja S."/>
            <person name="Heiman D."/>
            <person name="Howarth C."/>
            <person name="Larson L."/>
            <person name="Lui A."/>
            <person name="MacDonald P.J.P."/>
            <person name="Montmayeur A."/>
            <person name="Murphy C."/>
            <person name="Neiman D."/>
            <person name="Pearson M."/>
            <person name="Priest M."/>
            <person name="Roberts A."/>
            <person name="Saif S."/>
            <person name="Shea T."/>
            <person name="Shenoy N."/>
            <person name="Sisk P."/>
            <person name="Stolte C."/>
            <person name="Sykes S."/>
            <person name="Wortman J."/>
            <person name="Nusbaum C."/>
            <person name="Birren B."/>
        </authorList>
    </citation>
    <scope>NUCLEOTIDE SEQUENCE [LARGE SCALE GENOMIC DNA]</scope>
    <source>
        <strain evidence="11 12">1_3_50AFAA</strain>
    </source>
</reference>
<comment type="PTM">
    <text evidence="6">Phosphorylated by CheA. Phosphorylation of the N-terminal regulatory domain activates the methylesterase activity.</text>
</comment>
<comment type="subcellular location">
    <subcellularLocation>
        <location evidence="6">Cytoplasm</location>
    </subcellularLocation>
</comment>
<dbReference type="HAMAP" id="MF_00099">
    <property type="entry name" value="CheB_chemtxs"/>
    <property type="match status" value="1"/>
</dbReference>
<dbReference type="RefSeq" id="WP_007495388.1">
    <property type="nucleotide sequence ID" value="NZ_KN174163.1"/>
</dbReference>
<comment type="caution">
    <text evidence="11">The sequence shown here is derived from an EMBL/GenBank/DDBJ whole genome shotgun (WGS) entry which is preliminary data.</text>
</comment>
<dbReference type="Pfam" id="PF00072">
    <property type="entry name" value="Response_reg"/>
    <property type="match status" value="1"/>
</dbReference>
<dbReference type="CDD" id="cd17541">
    <property type="entry name" value="REC_CheB-like"/>
    <property type="match status" value="1"/>
</dbReference>
<feature type="active site" evidence="6 7">
    <location>
        <position position="288"/>
    </location>
</feature>
<dbReference type="Gene3D" id="3.40.50.180">
    <property type="entry name" value="Methylesterase CheB, C-terminal domain"/>
    <property type="match status" value="1"/>
</dbReference>
<dbReference type="InterPro" id="IPR008248">
    <property type="entry name" value="CheB-like"/>
</dbReference>
<feature type="domain" description="CheB-type methylesterase" evidence="10">
    <location>
        <begin position="154"/>
        <end position="346"/>
    </location>
</feature>
<evidence type="ECO:0000256" key="3">
    <source>
        <dbReference type="ARBA" id="ARBA00022801"/>
    </source>
</evidence>
<dbReference type="PANTHER" id="PTHR42872:SF6">
    <property type="entry name" value="PROTEIN-GLUTAMATE METHYLESTERASE_PROTEIN-GLUTAMINE GLUTAMINASE"/>
    <property type="match status" value="1"/>
</dbReference>
<dbReference type="EC" id="3.5.1.44" evidence="6"/>
<keyword evidence="12" id="KW-1185">Reference proteome</keyword>
<comment type="function">
    <text evidence="6">Involved in chemotaxis. Part of a chemotaxis signal transduction system that modulates chemotaxis in response to various stimuli. Catalyzes the demethylation of specific methylglutamate residues introduced into the chemoreceptors (methyl-accepting chemotaxis proteins or MCP) by CheR. Also mediates the irreversible deamidation of specific glutamine residues to glutamic acid.</text>
</comment>
<sequence length="346" mass="37008">MQTTNRKIRVLVVDDSAVARSVIIQGLSASPRIEVVGYAVNAMDAKTKLQHLSPDVMTLDVEMPGINGIDFLKQFLPSHPLPVILVSSLNLRVFDALAAGAVDFVRKPDAVESRESFLQALTHKIIVASHARLSRANLPHPAAPAAPLRFGGDGAPEQTVIGLGASTGGTEATLNVLRRLPANIPGMVIVQHMPVGFTKMYAERLNRLCQMEVREAVNGDEIRPGLALVAPADYQAKVVRMGPRYTLSCIPGEKVSGHRPSVDVLFSSMAASVRCRMVGIIMTGMGRDGASGLLEMRKAGAYTIGQDKDSCVVYGMPMVAHDIGAVTVQASCDNIASVLMNHLNNR</sequence>
<evidence type="ECO:0000256" key="6">
    <source>
        <dbReference type="HAMAP-Rule" id="MF_00099"/>
    </source>
</evidence>
<feature type="modified residue" description="4-aspartylphosphate" evidence="6 8">
    <location>
        <position position="60"/>
    </location>
</feature>
<name>A0A096DC71_FLAPL</name>
<dbReference type="PIRSF" id="PIRSF000876">
    <property type="entry name" value="RR_chemtxs_CheB"/>
    <property type="match status" value="1"/>
</dbReference>
<evidence type="ECO:0000256" key="7">
    <source>
        <dbReference type="PROSITE-ProRule" id="PRU00050"/>
    </source>
</evidence>
<dbReference type="InterPro" id="IPR035909">
    <property type="entry name" value="CheB_C"/>
</dbReference>
<dbReference type="PROSITE" id="PS50122">
    <property type="entry name" value="CHEB"/>
    <property type="match status" value="1"/>
</dbReference>
<dbReference type="GO" id="GO:0006935">
    <property type="term" value="P:chemotaxis"/>
    <property type="evidence" value="ECO:0007669"/>
    <property type="project" value="UniProtKB-UniRule"/>
</dbReference>